<dbReference type="GO" id="GO:0006351">
    <property type="term" value="P:DNA-templated transcription"/>
    <property type="evidence" value="ECO:0007669"/>
    <property type="project" value="InterPro"/>
</dbReference>
<keyword evidence="9 14" id="KW-0472">Membrane</keyword>
<feature type="transmembrane region" description="Helical" evidence="14">
    <location>
        <begin position="134"/>
        <end position="153"/>
    </location>
</feature>
<evidence type="ECO:0000313" key="16">
    <source>
        <dbReference type="EMBL" id="KAF6798781.1"/>
    </source>
</evidence>
<organism evidence="16 17">
    <name type="scientific">Colletotrichum sojae</name>
    <dbReference type="NCBI Taxonomy" id="2175907"/>
    <lineage>
        <taxon>Eukaryota</taxon>
        <taxon>Fungi</taxon>
        <taxon>Dikarya</taxon>
        <taxon>Ascomycota</taxon>
        <taxon>Pezizomycotina</taxon>
        <taxon>Sordariomycetes</taxon>
        <taxon>Hypocreomycetidae</taxon>
        <taxon>Glomerellales</taxon>
        <taxon>Glomerellaceae</taxon>
        <taxon>Colletotrichum</taxon>
        <taxon>Colletotrichum orchidearum species complex</taxon>
    </lineage>
</organism>
<evidence type="ECO:0000256" key="12">
    <source>
        <dbReference type="SAM" id="Coils"/>
    </source>
</evidence>
<dbReference type="PANTHER" id="PTHR47782:SF12">
    <property type="entry name" value="ZN(II)2CYS6 TRANSCRIPTION FACTOR (EUROFUNG)"/>
    <property type="match status" value="1"/>
</dbReference>
<evidence type="ECO:0000256" key="11">
    <source>
        <dbReference type="ARBA" id="ARBA00023242"/>
    </source>
</evidence>
<keyword evidence="5" id="KW-0862">Zinc</keyword>
<dbReference type="SMART" id="SM00906">
    <property type="entry name" value="Fungal_trans"/>
    <property type="match status" value="1"/>
</dbReference>
<evidence type="ECO:0000256" key="7">
    <source>
        <dbReference type="ARBA" id="ARBA00023015"/>
    </source>
</evidence>
<sequence>MGAFSETCLSKYVRAVKGLPSETFNWHLFVTVIGFALGGTPKGWDEGSAASITELVSVRREYHLDGQTGKATISNLISFVNIGAGVGAFLSLFLNDRIGRLWSIRLYHILYAVGSLISCFSYGNHGTVRGLMTLWFNVCMLGGRALGIFTVFGRNQSILANKSLQCQIPWFVQTIIPAIAVLMSFISVEYPRWLALRGRREEALAAPIKLRGIAADHPYLQEEIEQLELQMDDENQQAVDTGYWAIMKETFTVRPNLRRVQLTIIAYILAQFSGANSITNYLPTVLGLIRAAASLMIGITIQAMCHAYLAGYLRYFVPNPEDMPAGSSDVAIGVIYIQPSAYLFGAELWPNRIRTFGGALSQCFHWLFYFGITKATPSLLSASLEEMEAIFQRPMYRMREPSDKGVLEDGYGVGFLDKDTELKAREIEAQPSDPSPMQCPELFIGDGSEIDHGGASCMDVRIGTEALESLDQDGVVGAIRRWPNQNQVVFGGRIQIEVPGPPQTSAARLDIGTGPGASATSAPPTRNLSSSLIPNKNPGSPAYQLKDNVFFGKLLGKLFVFRSNHGGRVDEPPIARDGRSAYARGVGTSPAGCSQTWPQTEQCRLPEVPQAKAEVRQCDGKLPVCGPCDVAQATCIPSERLVIRPEIDCQCAALRERVSELENENNLIRVQLSAVPRQLDASITTTTTTASASAQAQPPVGLVTSRILLPTFPRLEPSKADQVSFLSSPWRLWDGLVATETPQTNDDPITTLLSEEGRLELVDIFFVRRWPQYPVLHRPTFMQKHYLPVTSRGDSASELSTFIVNMVLAIGASEKNRSSPSRQAVHQSYFRSAIRKLNHALTTDDLDAIQCLFLLSMYGCYEPQAIDLWHTTGLALRLAVGINLHRRESLGRQGLLEDEMAKRLFWCIYTMDRSICITMGRPLGIQDSDITMPLPLCLTDEALISQQGDPSLPLSALVSDPRDMSTFLHIIQLRRLNADIYKAIHSAGDTALTADSVVTLCSQYYAQLNQWLVSAPRYINPACMNQTSEWFQIAYHQAVMNLYKPSHASPPGSVSLDAIRLCADSAISLIINYSSLHAKNRITYSFVALTSLFMAAVTMLYSLRASSALRAELTREVVESNIGICCTLLRSMSNGRTVGERSAAILQRLGAATTAIFASEVVVEGGIDTEFMSWFGLKSRHSELNQTTPSVDMPWNDLFDNGFDFRGLFYNNMLF</sequence>
<comment type="caution">
    <text evidence="16">The sequence shown here is derived from an EMBL/GenBank/DDBJ whole genome shotgun (WGS) entry which is preliminary data.</text>
</comment>
<keyword evidence="12" id="KW-0175">Coiled coil</keyword>
<evidence type="ECO:0000256" key="8">
    <source>
        <dbReference type="ARBA" id="ARBA00023125"/>
    </source>
</evidence>
<dbReference type="GO" id="GO:0016020">
    <property type="term" value="C:membrane"/>
    <property type="evidence" value="ECO:0007669"/>
    <property type="project" value="UniProtKB-SubCell"/>
</dbReference>
<keyword evidence="8" id="KW-0238">DNA-binding</keyword>
<keyword evidence="11" id="KW-0539">Nucleus</keyword>
<dbReference type="Proteomes" id="UP000652219">
    <property type="component" value="Unassembled WGS sequence"/>
</dbReference>
<dbReference type="GO" id="GO:0005634">
    <property type="term" value="C:nucleus"/>
    <property type="evidence" value="ECO:0007669"/>
    <property type="project" value="UniProtKB-SubCell"/>
</dbReference>
<evidence type="ECO:0000259" key="15">
    <source>
        <dbReference type="SMART" id="SM00906"/>
    </source>
</evidence>
<feature type="domain" description="Xylanolytic transcriptional activator regulatory" evidence="15">
    <location>
        <begin position="868"/>
        <end position="941"/>
    </location>
</feature>
<feature type="compositionally biased region" description="Polar residues" evidence="13">
    <location>
        <begin position="518"/>
        <end position="535"/>
    </location>
</feature>
<dbReference type="Pfam" id="PF04082">
    <property type="entry name" value="Fungal_trans"/>
    <property type="match status" value="1"/>
</dbReference>
<evidence type="ECO:0000256" key="9">
    <source>
        <dbReference type="ARBA" id="ARBA00023136"/>
    </source>
</evidence>
<gene>
    <name evidence="16" type="ORF">CSOJ01_12670</name>
</gene>
<keyword evidence="6 14" id="KW-1133">Transmembrane helix</keyword>
<feature type="transmembrane region" description="Helical" evidence="14">
    <location>
        <begin position="76"/>
        <end position="94"/>
    </location>
</feature>
<dbReference type="InterPro" id="IPR005828">
    <property type="entry name" value="MFS_sugar_transport-like"/>
</dbReference>
<evidence type="ECO:0000256" key="1">
    <source>
        <dbReference type="ARBA" id="ARBA00004123"/>
    </source>
</evidence>
<proteinExistence type="predicted"/>
<dbReference type="InterPro" id="IPR036259">
    <property type="entry name" value="MFS_trans_sf"/>
</dbReference>
<dbReference type="Gene3D" id="1.20.1250.20">
    <property type="entry name" value="MFS general substrate transporter like domains"/>
    <property type="match status" value="1"/>
</dbReference>
<feature type="coiled-coil region" evidence="12">
    <location>
        <begin position="644"/>
        <end position="671"/>
    </location>
</feature>
<dbReference type="InterPro" id="IPR007219">
    <property type="entry name" value="XnlR_reg_dom"/>
</dbReference>
<evidence type="ECO:0000256" key="3">
    <source>
        <dbReference type="ARBA" id="ARBA00022692"/>
    </source>
</evidence>
<feature type="transmembrane region" description="Helical" evidence="14">
    <location>
        <begin position="106"/>
        <end position="122"/>
    </location>
</feature>
<feature type="transmembrane region" description="Helical" evidence="14">
    <location>
        <begin position="168"/>
        <end position="190"/>
    </location>
</feature>
<evidence type="ECO:0000256" key="13">
    <source>
        <dbReference type="SAM" id="MobiDB-lite"/>
    </source>
</evidence>
<evidence type="ECO:0000256" key="5">
    <source>
        <dbReference type="ARBA" id="ARBA00022833"/>
    </source>
</evidence>
<dbReference type="GO" id="GO:0045944">
    <property type="term" value="P:positive regulation of transcription by RNA polymerase II"/>
    <property type="evidence" value="ECO:0007669"/>
    <property type="project" value="TreeGrafter"/>
</dbReference>
<accession>A0A8H6MLJ2</accession>
<name>A0A8H6MLJ2_9PEZI</name>
<comment type="subcellular location">
    <subcellularLocation>
        <location evidence="2">Membrane</location>
    </subcellularLocation>
    <subcellularLocation>
        <location evidence="1">Nucleus</location>
    </subcellularLocation>
</comment>
<evidence type="ECO:0000256" key="4">
    <source>
        <dbReference type="ARBA" id="ARBA00022723"/>
    </source>
</evidence>
<dbReference type="CDD" id="cd12148">
    <property type="entry name" value="fungal_TF_MHR"/>
    <property type="match status" value="1"/>
</dbReference>
<evidence type="ECO:0000256" key="2">
    <source>
        <dbReference type="ARBA" id="ARBA00004370"/>
    </source>
</evidence>
<evidence type="ECO:0000256" key="10">
    <source>
        <dbReference type="ARBA" id="ARBA00023163"/>
    </source>
</evidence>
<evidence type="ECO:0000256" key="6">
    <source>
        <dbReference type="ARBA" id="ARBA00022989"/>
    </source>
</evidence>
<dbReference type="AlphaFoldDB" id="A0A8H6MLJ2"/>
<keyword evidence="7" id="KW-0805">Transcription regulation</keyword>
<dbReference type="SUPFAM" id="SSF103473">
    <property type="entry name" value="MFS general substrate transporter"/>
    <property type="match status" value="1"/>
</dbReference>
<evidence type="ECO:0000313" key="17">
    <source>
        <dbReference type="Proteomes" id="UP000652219"/>
    </source>
</evidence>
<dbReference type="GO" id="GO:0000981">
    <property type="term" value="F:DNA-binding transcription factor activity, RNA polymerase II-specific"/>
    <property type="evidence" value="ECO:0007669"/>
    <property type="project" value="TreeGrafter"/>
</dbReference>
<dbReference type="GO" id="GO:0022857">
    <property type="term" value="F:transmembrane transporter activity"/>
    <property type="evidence" value="ECO:0007669"/>
    <property type="project" value="InterPro"/>
</dbReference>
<protein>
    <submittedName>
        <fullName evidence="16">C6 transcription factor</fullName>
    </submittedName>
</protein>
<dbReference type="EMBL" id="WIGN01000333">
    <property type="protein sequence ID" value="KAF6798781.1"/>
    <property type="molecule type" value="Genomic_DNA"/>
</dbReference>
<feature type="region of interest" description="Disordered" evidence="13">
    <location>
        <begin position="499"/>
        <end position="535"/>
    </location>
</feature>
<dbReference type="GO" id="GO:0043565">
    <property type="term" value="F:sequence-specific DNA binding"/>
    <property type="evidence" value="ECO:0007669"/>
    <property type="project" value="TreeGrafter"/>
</dbReference>
<dbReference type="Pfam" id="PF00083">
    <property type="entry name" value="Sugar_tr"/>
    <property type="match status" value="2"/>
</dbReference>
<keyword evidence="4" id="KW-0479">Metal-binding</keyword>
<dbReference type="PANTHER" id="PTHR47782">
    <property type="entry name" value="ZN(II)2CYS6 TRANSCRIPTION FACTOR (EUROFUNG)-RELATED"/>
    <property type="match status" value="1"/>
</dbReference>
<keyword evidence="3 14" id="KW-0812">Transmembrane</keyword>
<evidence type="ECO:0000256" key="14">
    <source>
        <dbReference type="SAM" id="Phobius"/>
    </source>
</evidence>
<keyword evidence="17" id="KW-1185">Reference proteome</keyword>
<keyword evidence="10" id="KW-0804">Transcription</keyword>
<dbReference type="InterPro" id="IPR052202">
    <property type="entry name" value="Yeast_MetPath_Reg"/>
</dbReference>
<dbReference type="GO" id="GO:0008270">
    <property type="term" value="F:zinc ion binding"/>
    <property type="evidence" value="ECO:0007669"/>
    <property type="project" value="InterPro"/>
</dbReference>
<reference evidence="16 17" key="1">
    <citation type="journal article" date="2020" name="Phytopathology">
        <title>Genome Sequence Resources of Colletotrichum truncatum, C. plurivorum, C. musicola, and C. sojae: Four Species Pathogenic to Soybean (Glycine max).</title>
        <authorList>
            <person name="Rogerio F."/>
            <person name="Boufleur T.R."/>
            <person name="Ciampi-Guillardi M."/>
            <person name="Sukno S.A."/>
            <person name="Thon M.R."/>
            <person name="Massola Junior N.S."/>
            <person name="Baroncelli R."/>
        </authorList>
    </citation>
    <scope>NUCLEOTIDE SEQUENCE [LARGE SCALE GENOMIC DNA]</scope>
    <source>
        <strain evidence="16 17">LFN0009</strain>
    </source>
</reference>